<dbReference type="PANTHER" id="PTHR15917:SF0">
    <property type="entry name" value="PROTEIN LARGEN"/>
    <property type="match status" value="1"/>
</dbReference>
<feature type="compositionally biased region" description="Polar residues" evidence="2">
    <location>
        <begin position="280"/>
        <end position="294"/>
    </location>
</feature>
<dbReference type="Proteomes" id="UP000281406">
    <property type="component" value="Unassembled WGS sequence"/>
</dbReference>
<feature type="region of interest" description="Disordered" evidence="2">
    <location>
        <begin position="400"/>
        <end position="436"/>
    </location>
</feature>
<feature type="region of interest" description="Disordered" evidence="2">
    <location>
        <begin position="352"/>
        <end position="372"/>
    </location>
</feature>
<feature type="region of interest" description="Disordered" evidence="2">
    <location>
        <begin position="156"/>
        <end position="186"/>
    </location>
</feature>
<accession>A0A3N0Z065</accession>
<name>A0A3N0Z065_ANAGA</name>
<dbReference type="GO" id="GO:0045727">
    <property type="term" value="P:positive regulation of translation"/>
    <property type="evidence" value="ECO:0007669"/>
    <property type="project" value="TreeGrafter"/>
</dbReference>
<organism evidence="3 4">
    <name type="scientific">Anabarilius grahami</name>
    <name type="common">Kanglang fish</name>
    <name type="synonym">Barilius grahami</name>
    <dbReference type="NCBI Taxonomy" id="495550"/>
    <lineage>
        <taxon>Eukaryota</taxon>
        <taxon>Metazoa</taxon>
        <taxon>Chordata</taxon>
        <taxon>Craniata</taxon>
        <taxon>Vertebrata</taxon>
        <taxon>Euteleostomi</taxon>
        <taxon>Actinopterygii</taxon>
        <taxon>Neopterygii</taxon>
        <taxon>Teleostei</taxon>
        <taxon>Ostariophysi</taxon>
        <taxon>Cypriniformes</taxon>
        <taxon>Xenocyprididae</taxon>
        <taxon>Xenocypridinae</taxon>
        <taxon>Xenocypridinae incertae sedis</taxon>
        <taxon>Anabarilius</taxon>
    </lineage>
</organism>
<evidence type="ECO:0000313" key="4">
    <source>
        <dbReference type="Proteomes" id="UP000281406"/>
    </source>
</evidence>
<keyword evidence="4" id="KW-1185">Reference proteome</keyword>
<proteinExistence type="predicted"/>
<evidence type="ECO:0000256" key="1">
    <source>
        <dbReference type="ARBA" id="ARBA00023054"/>
    </source>
</evidence>
<keyword evidence="1" id="KW-0175">Coiled coil</keyword>
<reference evidence="3 4" key="1">
    <citation type="submission" date="2018-10" db="EMBL/GenBank/DDBJ databases">
        <title>Genome assembly for a Yunnan-Guizhou Plateau 3E fish, Anabarilius grahami (Regan), and its evolutionary and genetic applications.</title>
        <authorList>
            <person name="Jiang W."/>
        </authorList>
    </citation>
    <scope>NUCLEOTIDE SEQUENCE [LARGE SCALE GENOMIC DNA]</scope>
    <source>
        <strain evidence="3">AG-KIZ</strain>
        <tissue evidence="3">Muscle</tissue>
    </source>
</reference>
<evidence type="ECO:0000313" key="3">
    <source>
        <dbReference type="EMBL" id="ROL51524.1"/>
    </source>
</evidence>
<dbReference type="AlphaFoldDB" id="A0A3N0Z065"/>
<dbReference type="OrthoDB" id="8615648at2759"/>
<evidence type="ECO:0000256" key="2">
    <source>
        <dbReference type="SAM" id="MobiDB-lite"/>
    </source>
</evidence>
<dbReference type="PANTHER" id="PTHR15917">
    <property type="match status" value="1"/>
</dbReference>
<sequence length="436" mass="48771">MHSENTRFQTPSCHFCLQQGPRHTPGPVDGSCLRMESGIAPFPKELGIDGGERTIASPPWQVYAKEIPHPCYTWVNVREARWDSPCMREIRRDCGCVQRWYYPELPHPFNVGHVLKVRGQRYYSSDQHYGHQREWDDVQAYNGHCTRRRVSFRHHEVRHTVNGPEASRQSSPGKPHCNGADSGQAAFFPTEVPSSKLGRSVLQVDGRQREIRTSQGGVGLESHGNQRKSQGTVREQIKQVVTDLEEVLGGLKQVQLEMKEVVQQIDILTSNIDLGEEEPSPSNGLSQDATKSSQTDVVALIHNSHGEEDTSTSDSSLAHSPVAVDLVHINSPSPMRNHTSSPPLEQRSVTVEDKGKRVVKQSSETQRTQRTVNGSCLPHRTARKGQLENHRPPIVPVMCTNSNKTHRPPPYPQNGQVKMRTPPNPGKHKMLSSTIV</sequence>
<feature type="region of interest" description="Disordered" evidence="2">
    <location>
        <begin position="272"/>
        <end position="294"/>
    </location>
</feature>
<dbReference type="EMBL" id="RJVU01018580">
    <property type="protein sequence ID" value="ROL51524.1"/>
    <property type="molecule type" value="Genomic_DNA"/>
</dbReference>
<dbReference type="InterPro" id="IPR027997">
    <property type="entry name" value="Largen/INSYN1"/>
</dbReference>
<comment type="caution">
    <text evidence="3">The sequence shown here is derived from an EMBL/GenBank/DDBJ whole genome shotgun (WGS) entry which is preliminary data.</text>
</comment>
<gene>
    <name evidence="3" type="ORF">DPX16_3213</name>
</gene>
<feature type="region of interest" description="Disordered" evidence="2">
    <location>
        <begin position="212"/>
        <end position="233"/>
    </location>
</feature>
<feature type="compositionally biased region" description="Polar residues" evidence="2">
    <location>
        <begin position="360"/>
        <end position="372"/>
    </location>
</feature>
<dbReference type="GO" id="GO:0045793">
    <property type="term" value="P:positive regulation of cell size"/>
    <property type="evidence" value="ECO:0007669"/>
    <property type="project" value="TreeGrafter"/>
</dbReference>
<protein>
    <submittedName>
        <fullName evidence="3">Protein Largen</fullName>
    </submittedName>
</protein>